<name>A0ABZ3DAM4_9PROT</name>
<protein>
    <submittedName>
        <fullName evidence="5">Penicillin acylase family protein</fullName>
        <ecNumber evidence="5">3.5.1.-</ecNumber>
    </submittedName>
</protein>
<dbReference type="PIRSF" id="PIRSF001227">
    <property type="entry name" value="Pen_acylase"/>
    <property type="match status" value="1"/>
</dbReference>
<sequence>MTLPSPARPAPRRRALLILGIAGGLAALALILAGGYAAWVLRSSRPVLAGSLTLPGLSAPVTITRDADGVPTLVARTRPDLARALGFLHGQERFFQMDLLRRVGAGTLSELVGPAALELDRAHRLHQFRARAAAVLARQDDADRALLAAYADGVNAGRAALGHDPFEYTLLRVRPVPWTARDSLLVVYAMYFDLQSADGAGQRLRAALRRRWGPAMAAFLDPDRTPLDAPADGSPASAPAMPDSLPDAEAHAGAPAAGALPTPTPAPTPERGSNNFAVAGRLTGTGAAMVADDMHLGLSVPNIWYRARQIVRAPIVPTPGQADRGVPALDLSGVTLPGEPYQIVGSNGRIAWAFTDGYIESGDLITLDVPPGEPARDPAHYLTPDGPRAFGMVHDTLCAAHAGCRPLDIRTTIWGPVTGRAPDGAPQVWRWSAEDDNAVAYRGMRALESAVGVDAALDAAHRTGLPQENMLVGDRDGHIGWTIIGPVPRRVGLDDQVPHSWADGSHRWDGYLSAAEIPVLRDPPGGRLWTANGRVVGGAALAVLGDGGYADGLRAGRIRDDLYARDHFTESDLLSIQTDDHAVVLRPWQALLARAIAARPARADLAAMAPYVARWGERARPDSVGYHLVHAFRAHALSIVFGAYARPLPAGAAPPRMPARAAWAVGRLLTDRPAGLLPPPWRTWDSVTDAILDALAADVARAGGLRHFQWGTVNHVGIHHPLARAVPLLGRLTDPPDLPEAGDTMLPRVAVPGFGASERLVVSPGHEDTALLDMPMGQAANPLAPYYGAGQAAWVAGAPRPLLPGPARWTLTLAP</sequence>
<dbReference type="Gene3D" id="1.10.439.10">
    <property type="entry name" value="Penicillin Amidohydrolase, domain 1"/>
    <property type="match status" value="1"/>
</dbReference>
<feature type="region of interest" description="Disordered" evidence="4">
    <location>
        <begin position="221"/>
        <end position="277"/>
    </location>
</feature>
<keyword evidence="3" id="KW-0865">Zymogen</keyword>
<dbReference type="InterPro" id="IPR043147">
    <property type="entry name" value="Penicillin_amidase_A-knob"/>
</dbReference>
<comment type="similarity">
    <text evidence="1">Belongs to the peptidase S45 family.</text>
</comment>
<dbReference type="Proteomes" id="UP001449795">
    <property type="component" value="Chromosome"/>
</dbReference>
<dbReference type="PANTHER" id="PTHR34218">
    <property type="entry name" value="PEPTIDASE S45 PENICILLIN AMIDASE"/>
    <property type="match status" value="1"/>
</dbReference>
<evidence type="ECO:0000256" key="3">
    <source>
        <dbReference type="ARBA" id="ARBA00023145"/>
    </source>
</evidence>
<evidence type="ECO:0000313" key="5">
    <source>
        <dbReference type="EMBL" id="XAE44887.1"/>
    </source>
</evidence>
<dbReference type="InterPro" id="IPR023343">
    <property type="entry name" value="Penicillin_amidase_dom1"/>
</dbReference>
<evidence type="ECO:0000256" key="2">
    <source>
        <dbReference type="ARBA" id="ARBA00022801"/>
    </source>
</evidence>
<keyword evidence="6" id="KW-1185">Reference proteome</keyword>
<proteinExistence type="inferred from homology"/>
<dbReference type="SUPFAM" id="SSF56235">
    <property type="entry name" value="N-terminal nucleophile aminohydrolases (Ntn hydrolases)"/>
    <property type="match status" value="1"/>
</dbReference>
<dbReference type="InterPro" id="IPR002692">
    <property type="entry name" value="S45"/>
</dbReference>
<dbReference type="Gene3D" id="2.30.120.10">
    <property type="match status" value="1"/>
</dbReference>
<dbReference type="RefSeq" id="WP_342630079.1">
    <property type="nucleotide sequence ID" value="NZ_CP152276.1"/>
</dbReference>
<dbReference type="EMBL" id="CP152276">
    <property type="protein sequence ID" value="XAE44887.1"/>
    <property type="molecule type" value="Genomic_DNA"/>
</dbReference>
<organism evidence="5 6">
    <name type="scientific">Nguyenibacter vanlangensis</name>
    <dbReference type="NCBI Taxonomy" id="1216886"/>
    <lineage>
        <taxon>Bacteria</taxon>
        <taxon>Pseudomonadati</taxon>
        <taxon>Pseudomonadota</taxon>
        <taxon>Alphaproteobacteria</taxon>
        <taxon>Acetobacterales</taxon>
        <taxon>Acetobacteraceae</taxon>
        <taxon>Nguyenibacter</taxon>
    </lineage>
</organism>
<gene>
    <name evidence="5" type="ORF">AAC691_10930</name>
</gene>
<dbReference type="Gene3D" id="1.10.1400.10">
    <property type="match status" value="1"/>
</dbReference>
<feature type="compositionally biased region" description="Low complexity" evidence="4">
    <location>
        <begin position="227"/>
        <end position="261"/>
    </location>
</feature>
<evidence type="ECO:0000256" key="4">
    <source>
        <dbReference type="SAM" id="MobiDB-lite"/>
    </source>
</evidence>
<evidence type="ECO:0000313" key="6">
    <source>
        <dbReference type="Proteomes" id="UP001449795"/>
    </source>
</evidence>
<dbReference type="EC" id="3.5.1.-" evidence="5"/>
<dbReference type="InterPro" id="IPR043146">
    <property type="entry name" value="Penicillin_amidase_N_B-knob"/>
</dbReference>
<reference evidence="5 6" key="1">
    <citation type="submission" date="2024-04" db="EMBL/GenBank/DDBJ databases">
        <title>Complete genome sequence of Nguyenibacter vanlangesis HBCM-1154, a strain capable of nitrogen fixation, IAA production, and phosphorus solubilization isolated from sugarcane soil.</title>
        <authorList>
            <person name="MY HANH P."/>
        </authorList>
    </citation>
    <scope>NUCLEOTIDE SEQUENCE [LARGE SCALE GENOMIC DNA]</scope>
    <source>
        <strain evidence="5 6">HBCM 1154</strain>
    </source>
</reference>
<dbReference type="PANTHER" id="PTHR34218:SF4">
    <property type="entry name" value="ACYL-HOMOSERINE LACTONE ACYLASE QUIP"/>
    <property type="match status" value="1"/>
</dbReference>
<dbReference type="Pfam" id="PF01804">
    <property type="entry name" value="Penicil_amidase"/>
    <property type="match status" value="1"/>
</dbReference>
<accession>A0ABZ3DAM4</accession>
<dbReference type="InterPro" id="IPR014395">
    <property type="entry name" value="Pen/GL7ACA/AHL_acylase"/>
</dbReference>
<keyword evidence="2 5" id="KW-0378">Hydrolase</keyword>
<dbReference type="InterPro" id="IPR029055">
    <property type="entry name" value="Ntn_hydrolases_N"/>
</dbReference>
<dbReference type="Gene3D" id="3.60.20.10">
    <property type="entry name" value="Glutamine Phosphoribosylpyrophosphate, subunit 1, domain 1"/>
    <property type="match status" value="1"/>
</dbReference>
<dbReference type="GO" id="GO:0016787">
    <property type="term" value="F:hydrolase activity"/>
    <property type="evidence" value="ECO:0007669"/>
    <property type="project" value="UniProtKB-KW"/>
</dbReference>
<evidence type="ECO:0000256" key="1">
    <source>
        <dbReference type="ARBA" id="ARBA00006586"/>
    </source>
</evidence>